<evidence type="ECO:0008006" key="4">
    <source>
        <dbReference type="Google" id="ProtNLM"/>
    </source>
</evidence>
<protein>
    <recommendedName>
        <fullName evidence="4">Cc8L18.2-like protein</fullName>
    </recommendedName>
</protein>
<dbReference type="PANTHER" id="PTHR46601:SF1">
    <property type="entry name" value="ADF-H DOMAIN-CONTAINING PROTEIN"/>
    <property type="match status" value="1"/>
</dbReference>
<comment type="caution">
    <text evidence="2">The sequence shown here is derived from an EMBL/GenBank/DDBJ whole genome shotgun (WGS) entry which is preliminary data.</text>
</comment>
<evidence type="ECO:0000256" key="1">
    <source>
        <dbReference type="SAM" id="MobiDB-lite"/>
    </source>
</evidence>
<keyword evidence="3" id="KW-1185">Reference proteome</keyword>
<name>A0AAV7XBD1_9NEOP</name>
<organism evidence="2 3">
    <name type="scientific">Megalurothrips usitatus</name>
    <name type="common">bean blossom thrips</name>
    <dbReference type="NCBI Taxonomy" id="439358"/>
    <lineage>
        <taxon>Eukaryota</taxon>
        <taxon>Metazoa</taxon>
        <taxon>Ecdysozoa</taxon>
        <taxon>Arthropoda</taxon>
        <taxon>Hexapoda</taxon>
        <taxon>Insecta</taxon>
        <taxon>Pterygota</taxon>
        <taxon>Neoptera</taxon>
        <taxon>Paraneoptera</taxon>
        <taxon>Thysanoptera</taxon>
        <taxon>Terebrantia</taxon>
        <taxon>Thripoidea</taxon>
        <taxon>Thripidae</taxon>
        <taxon>Megalurothrips</taxon>
    </lineage>
</organism>
<proteinExistence type="predicted"/>
<dbReference type="PANTHER" id="PTHR46601">
    <property type="entry name" value="ULP_PROTEASE DOMAIN-CONTAINING PROTEIN"/>
    <property type="match status" value="1"/>
</dbReference>
<dbReference type="AlphaFoldDB" id="A0AAV7XBD1"/>
<gene>
    <name evidence="2" type="ORF">ONE63_002324</name>
</gene>
<feature type="compositionally biased region" description="Low complexity" evidence="1">
    <location>
        <begin position="36"/>
        <end position="53"/>
    </location>
</feature>
<dbReference type="Proteomes" id="UP001075354">
    <property type="component" value="Chromosome 12"/>
</dbReference>
<accession>A0AAV7XBD1</accession>
<evidence type="ECO:0000313" key="2">
    <source>
        <dbReference type="EMBL" id="KAJ1522002.1"/>
    </source>
</evidence>
<evidence type="ECO:0000313" key="3">
    <source>
        <dbReference type="Proteomes" id="UP001075354"/>
    </source>
</evidence>
<dbReference type="EMBL" id="JAPTSV010000012">
    <property type="protein sequence ID" value="KAJ1522002.1"/>
    <property type="molecule type" value="Genomic_DNA"/>
</dbReference>
<sequence>MHIKSKYSNKFLTLTPGKKLCKRCFAQVSRDLANISSDSSPSSSQETGGSEETGQGEKKNDEEIGSSSEYLPSHSQEAIKKLNASLALINESPVLKRKLSSTHTYAANKLHKLGTKVESLLVKGGASPVAVVSEEKQFMDQTIGALKTKFIDCKTNAEKLMVLSIALVSLPQRKVLEIFGPLGATDYLIRKTSQLMHINNQGILPVCTPKKGRPLSDETVKAVKLFYEDDELASRVMPGKKDYVSVVEDGRRIQKQKRLVLCNLKELHVLFEKQTGVQISFSKFASLRPKHCVLAGASGTHTVCVCSYHQNFKLMNDACDMKECNEKFLSYKDVMASVLCDPPTSDCYLKACCPKCPGLQPLRNSMLEYCDSNLIENINYEQWTSTDRCSLESLNKTSEDFIETYIDQLKILLPHHYIAKEQAAYLKTAKEELGDDEVLTICDFAENYTCIIQDAIQSYYWSQAQVTLHPFCSYFKENGEVKQVSFTVISEYMKHNVTAVHTFQKKLIAFLKSRQPRLQKIKYFSDGAAQQYKNKFNIINLTHHQEDFQVRGEWHYFATSHGKGPCDGTAGALKREAHKASLQKTLIRNPREFYLWAKARQDMYDKTVVCFVTNREVMENLETLQPRYEKALKIPGIRSLHAVIALDSTEVLVKSVSSQVTGMVLPVLERKVPSQSAASEDDPSGRRQFKLGELSPGQYVTVLHEDSWIFGQVLALDFERDELLLSCAVSTRSKYKFQITSEADQWPFQPREVLTVVVPRIEGDTFILSKNDITAVGEQLNYLK</sequence>
<feature type="region of interest" description="Disordered" evidence="1">
    <location>
        <begin position="34"/>
        <end position="73"/>
    </location>
</feature>
<reference evidence="2" key="1">
    <citation type="submission" date="2022-12" db="EMBL/GenBank/DDBJ databases">
        <title>Chromosome-level genome assembly of the bean flower thrips Megalurothrips usitatus.</title>
        <authorList>
            <person name="Ma L."/>
            <person name="Liu Q."/>
            <person name="Li H."/>
            <person name="Cai W."/>
        </authorList>
    </citation>
    <scope>NUCLEOTIDE SEQUENCE</scope>
    <source>
        <strain evidence="2">Cailab_2022a</strain>
    </source>
</reference>